<dbReference type="InterPro" id="IPR005201">
    <property type="entry name" value="TIM_ENGase"/>
</dbReference>
<dbReference type="PANTHER" id="PTHR13246:SF1">
    <property type="entry name" value="CYTOSOLIC ENDO-BETA-N-ACETYLGLUCOSAMINIDASE"/>
    <property type="match status" value="1"/>
</dbReference>
<dbReference type="Gene3D" id="2.60.120.260">
    <property type="entry name" value="Galactose-binding domain-like"/>
    <property type="match status" value="2"/>
</dbReference>
<proteinExistence type="predicted"/>
<feature type="region of interest" description="Disordered" evidence="1">
    <location>
        <begin position="23"/>
        <end position="70"/>
    </location>
</feature>
<feature type="compositionally biased region" description="Low complexity" evidence="1">
    <location>
        <begin position="23"/>
        <end position="49"/>
    </location>
</feature>
<dbReference type="Gene3D" id="2.60.40.10">
    <property type="entry name" value="Immunoglobulins"/>
    <property type="match status" value="1"/>
</dbReference>
<dbReference type="InterPro" id="IPR000421">
    <property type="entry name" value="FA58C"/>
</dbReference>
<evidence type="ECO:0000313" key="4">
    <source>
        <dbReference type="EMBL" id="MFD1931372.1"/>
    </source>
</evidence>
<dbReference type="Proteomes" id="UP001597368">
    <property type="component" value="Unassembled WGS sequence"/>
</dbReference>
<organism evidence="4 5">
    <name type="scientific">Nonomuraea mangrovi</name>
    <dbReference type="NCBI Taxonomy" id="2316207"/>
    <lineage>
        <taxon>Bacteria</taxon>
        <taxon>Bacillati</taxon>
        <taxon>Actinomycetota</taxon>
        <taxon>Actinomycetes</taxon>
        <taxon>Streptosporangiales</taxon>
        <taxon>Streptosporangiaceae</taxon>
        <taxon>Nonomuraea</taxon>
    </lineage>
</organism>
<sequence>MRRTLLPLLCGVLAATALVTHPAQADPSPAVSPSADSTVRPAPGESAPADPAPPARRRAAAGSGDQPYASYWHPNTILDWNPATDPDARFNRSRVPLRPRVSDPALKANANARAGEGRVASLVSFAPTSGNPSQGALDPNYYAFTHWQYVDTLVFWGGSAGEGLILAPNATVIDAAHRNGVKVYGTVFFPPTAYGGQIQWVRDFVTKSGSTYPVADKLVQVAQHYGFDGWFINQETAGGDAALATELRSLMKYARAKGPVEFMWYDAMTESGSVSWQDALTTANDAFLSDPARVSDSMFLDFGWTSAKLNSSRDLARSLGRDEHELYSGIDTEANGYNTGVPWDAVFPAGQPHVTSLGIYRPEWTWKSSTGPADFRAKDSRFWVGANADPSNTSTSSAWKGLATYIAESTPVTAKPFVTGFNTGHGDFYNVGGTRVRDGGWNNLSVQDVPPTYQWIVSSTGSKLTPSIDYGDAYEGGSSLRLTGRLDAANTVRLYQTRLPVAADTKLSVVVKTPAAGATNLKAAVAFTDSPTSFTTIDLGATGGTGWERRTLDLSAYAGRTIAQLGLQAAGTADSYDIRVGQLAVYDGAVDSVAAPTGMTVLGVTDVSATRKSLRLSWTGAGQAHHYDVYRRNPDGTRAYLGATPNDAYFVPRLDRSGTESATTIEVEAVGAEYGRSAAATTTISWSDTPPTDTNLALNRPATSSSQCNANEGPAKAVNGTVNGGNTDKWCALAATKWLEVDLGSVKTLTRFVVKHAQAGGESPSWNTRDFTIQVRAAASDAWTTAVTVTGNTAATTTHPVTATARYARLTITKPTQNADPAARVYEFEAWGS</sequence>
<feature type="chain" id="PRO_5046833560" evidence="2">
    <location>
        <begin position="26"/>
        <end position="833"/>
    </location>
</feature>
<dbReference type="InterPro" id="IPR032979">
    <property type="entry name" value="ENGase"/>
</dbReference>
<dbReference type="Pfam" id="PF03644">
    <property type="entry name" value="Glyco_hydro_85"/>
    <property type="match status" value="1"/>
</dbReference>
<dbReference type="CDD" id="cd06547">
    <property type="entry name" value="GH85_ENGase"/>
    <property type="match status" value="1"/>
</dbReference>
<dbReference type="InterPro" id="IPR013783">
    <property type="entry name" value="Ig-like_fold"/>
</dbReference>
<feature type="signal peptide" evidence="2">
    <location>
        <begin position="1"/>
        <end position="25"/>
    </location>
</feature>
<dbReference type="Pfam" id="PF00754">
    <property type="entry name" value="F5_F8_type_C"/>
    <property type="match status" value="1"/>
</dbReference>
<dbReference type="SUPFAM" id="SSF49785">
    <property type="entry name" value="Galactose-binding domain-like"/>
    <property type="match status" value="1"/>
</dbReference>
<accession>A0ABW4SP86</accession>
<name>A0ABW4SP86_9ACTN</name>
<evidence type="ECO:0000313" key="5">
    <source>
        <dbReference type="Proteomes" id="UP001597368"/>
    </source>
</evidence>
<dbReference type="PROSITE" id="PS50022">
    <property type="entry name" value="FA58C_3"/>
    <property type="match status" value="1"/>
</dbReference>
<keyword evidence="5" id="KW-1185">Reference proteome</keyword>
<dbReference type="InterPro" id="IPR008979">
    <property type="entry name" value="Galactose-bd-like_sf"/>
</dbReference>
<protein>
    <submittedName>
        <fullName evidence="4">Discoidin domain-containing protein</fullName>
    </submittedName>
</protein>
<dbReference type="EMBL" id="JBHUFV010000015">
    <property type="protein sequence ID" value="MFD1931372.1"/>
    <property type="molecule type" value="Genomic_DNA"/>
</dbReference>
<dbReference type="Gene3D" id="3.20.20.80">
    <property type="entry name" value="Glycosidases"/>
    <property type="match status" value="1"/>
</dbReference>
<dbReference type="RefSeq" id="WP_379570643.1">
    <property type="nucleotide sequence ID" value="NZ_JBHUFV010000015.1"/>
</dbReference>
<dbReference type="Pfam" id="PF21910">
    <property type="entry name" value="GH85_C"/>
    <property type="match status" value="1"/>
</dbReference>
<evidence type="ECO:0000259" key="3">
    <source>
        <dbReference type="PROSITE" id="PS50022"/>
    </source>
</evidence>
<comment type="caution">
    <text evidence="4">The sequence shown here is derived from an EMBL/GenBank/DDBJ whole genome shotgun (WGS) entry which is preliminary data.</text>
</comment>
<gene>
    <name evidence="4" type="ORF">ACFSKW_07790</name>
</gene>
<evidence type="ECO:0000256" key="2">
    <source>
        <dbReference type="SAM" id="SignalP"/>
    </source>
</evidence>
<dbReference type="PANTHER" id="PTHR13246">
    <property type="entry name" value="ENDO BETA N-ACETYLGLUCOSAMINIDASE"/>
    <property type="match status" value="1"/>
</dbReference>
<keyword evidence="2" id="KW-0732">Signal</keyword>
<feature type="domain" description="F5/8 type C" evidence="3">
    <location>
        <begin position="679"/>
        <end position="833"/>
    </location>
</feature>
<evidence type="ECO:0000256" key="1">
    <source>
        <dbReference type="SAM" id="MobiDB-lite"/>
    </source>
</evidence>
<dbReference type="InterPro" id="IPR054110">
    <property type="entry name" value="EndoD-like_D2"/>
</dbReference>
<reference evidence="5" key="1">
    <citation type="journal article" date="2019" name="Int. J. Syst. Evol. Microbiol.">
        <title>The Global Catalogue of Microorganisms (GCM) 10K type strain sequencing project: providing services to taxonomists for standard genome sequencing and annotation.</title>
        <authorList>
            <consortium name="The Broad Institute Genomics Platform"/>
            <consortium name="The Broad Institute Genome Sequencing Center for Infectious Disease"/>
            <person name="Wu L."/>
            <person name="Ma J."/>
        </authorList>
    </citation>
    <scope>NUCLEOTIDE SEQUENCE [LARGE SCALE GENOMIC DNA]</scope>
    <source>
        <strain evidence="5">ICMP 6774ER</strain>
    </source>
</reference>